<reference evidence="2" key="1">
    <citation type="journal article" date="2021" name="Int. J. Syst. Evol. Microbiol.">
        <title>Actinocatenispora comari sp. nov., an endophytic actinomycete isolated from aerial parts of Comarum salesowianum.</title>
        <authorList>
            <person name="Oyunbileg N."/>
            <person name="Iizaka Y."/>
            <person name="Hamada M."/>
            <person name="Davaapurev B.O."/>
            <person name="Fukumoto A."/>
            <person name="Tsetseg B."/>
            <person name="Kato F."/>
            <person name="Tamura T."/>
            <person name="Batkhuu J."/>
            <person name="Anzai Y."/>
        </authorList>
    </citation>
    <scope>NUCLEOTIDE SEQUENCE [LARGE SCALE GENOMIC DNA]</scope>
    <source>
        <strain evidence="2">NUM-2625</strain>
    </source>
</reference>
<keyword evidence="2" id="KW-1185">Reference proteome</keyword>
<gene>
    <name evidence="1" type="ORF">NUM_16060</name>
</gene>
<dbReference type="EMBL" id="BOPO01000022">
    <property type="protein sequence ID" value="GIL26352.1"/>
    <property type="molecule type" value="Genomic_DNA"/>
</dbReference>
<organism evidence="1 2">
    <name type="scientific">Actinocatenispora comari</name>
    <dbReference type="NCBI Taxonomy" id="2807577"/>
    <lineage>
        <taxon>Bacteria</taxon>
        <taxon>Bacillati</taxon>
        <taxon>Actinomycetota</taxon>
        <taxon>Actinomycetes</taxon>
        <taxon>Micromonosporales</taxon>
        <taxon>Micromonosporaceae</taxon>
        <taxon>Actinocatenispora</taxon>
    </lineage>
</organism>
<dbReference type="AlphaFoldDB" id="A0A8J4AAZ7"/>
<evidence type="ECO:0008006" key="3">
    <source>
        <dbReference type="Google" id="ProtNLM"/>
    </source>
</evidence>
<protein>
    <recommendedName>
        <fullName evidence="3">Immunity protein Imm1</fullName>
    </recommendedName>
</protein>
<comment type="caution">
    <text evidence="1">The sequence shown here is derived from an EMBL/GenBank/DDBJ whole genome shotgun (WGS) entry which is preliminary data.</text>
</comment>
<evidence type="ECO:0000313" key="2">
    <source>
        <dbReference type="Proteomes" id="UP000614996"/>
    </source>
</evidence>
<evidence type="ECO:0000313" key="1">
    <source>
        <dbReference type="EMBL" id="GIL26352.1"/>
    </source>
</evidence>
<dbReference type="RefSeq" id="WP_207124146.1">
    <property type="nucleotide sequence ID" value="NZ_BOPO01000022.1"/>
</dbReference>
<dbReference type="Proteomes" id="UP000614996">
    <property type="component" value="Unassembled WGS sequence"/>
</dbReference>
<accession>A0A8J4AAZ7</accession>
<sequence length="130" mass="13833">MTADAFSWSTLPAVFAEAKGAIEATFAAQSAPEIVRSVLRGDQPREGVCLNGLEYFVHGVGYTVVLPSEGHVHFDGSAEGDFFTQDDVALFLTTAELCDSPDPSEVAGHLDALCIEGSLIKLRSGRYSLP</sequence>
<name>A0A8J4AAZ7_9ACTN</name>
<proteinExistence type="predicted"/>